<dbReference type="Gene3D" id="3.30.460.10">
    <property type="entry name" value="Beta Polymerase, domain 2"/>
    <property type="match status" value="1"/>
</dbReference>
<dbReference type="Proteomes" id="UP000616143">
    <property type="component" value="Unassembled WGS sequence"/>
</dbReference>
<feature type="domain" description="Polymerase nucleotidyl transferase" evidence="1">
    <location>
        <begin position="18"/>
        <end position="57"/>
    </location>
</feature>
<proteinExistence type="predicted"/>
<dbReference type="CDD" id="cd05403">
    <property type="entry name" value="NT_KNTase_like"/>
    <property type="match status" value="1"/>
</dbReference>
<sequence>MMKYSPSHWALLRSKRERAIEIIEEKGIKQLEPVVYGSVARGDVDQHSDIDIAVLRPNILWLDRLTGHHKFIVQATPSSTPKAYISLDSAELEVISFPLSELSSKEYEFFAFGGTVDYEDLKKNVRKPGVNKRLVMIVPNREGHEEIPVEGNEEYVSKLTGTSISTVLSRERLLLRRRLTGHTGVFLKYELGDETFEEAIAKLSKRSKFFRRALDA</sequence>
<dbReference type="SUPFAM" id="SSF81301">
    <property type="entry name" value="Nucleotidyltransferase"/>
    <property type="match status" value="1"/>
</dbReference>
<dbReference type="InterPro" id="IPR043519">
    <property type="entry name" value="NT_sf"/>
</dbReference>
<name>A0A830H369_9CREN</name>
<evidence type="ECO:0000313" key="2">
    <source>
        <dbReference type="EMBL" id="GGU02712.1"/>
    </source>
</evidence>
<evidence type="ECO:0000313" key="3">
    <source>
        <dbReference type="Proteomes" id="UP000616143"/>
    </source>
</evidence>
<reference evidence="2" key="2">
    <citation type="submission" date="2020-09" db="EMBL/GenBank/DDBJ databases">
        <authorList>
            <person name="Sun Q."/>
            <person name="Ohkuma M."/>
        </authorList>
    </citation>
    <scope>NUCLEOTIDE SEQUENCE</scope>
    <source>
        <strain evidence="2">JCM 31740</strain>
    </source>
</reference>
<evidence type="ECO:0000259" key="1">
    <source>
        <dbReference type="Pfam" id="PF01909"/>
    </source>
</evidence>
<dbReference type="EMBL" id="BMQS01000023">
    <property type="protein sequence ID" value="GGU02712.1"/>
    <property type="molecule type" value="Genomic_DNA"/>
</dbReference>
<dbReference type="InterPro" id="IPR009185">
    <property type="entry name" value="Nucleotidl_trans"/>
</dbReference>
<dbReference type="AlphaFoldDB" id="A0A830H369"/>
<dbReference type="Pfam" id="PF01909">
    <property type="entry name" value="NTP_transf_2"/>
    <property type="match status" value="1"/>
</dbReference>
<gene>
    <name evidence="2" type="ORF">GCM10007116_19730</name>
</gene>
<dbReference type="PIRSF" id="PIRSF005928">
    <property type="entry name" value="Nucleotidltrnsf"/>
    <property type="match status" value="1"/>
</dbReference>
<protein>
    <submittedName>
        <fullName evidence="2">DNA polymerase subunit beta</fullName>
    </submittedName>
</protein>
<dbReference type="InterPro" id="IPR002934">
    <property type="entry name" value="Polymerase_NTP_transf_dom"/>
</dbReference>
<comment type="caution">
    <text evidence="2">The sequence shown here is derived from an EMBL/GenBank/DDBJ whole genome shotgun (WGS) entry which is preliminary data.</text>
</comment>
<accession>A0A830H369</accession>
<organism evidence="2 3">
    <name type="scientific">Sulfodiicoccus acidiphilus</name>
    <dbReference type="NCBI Taxonomy" id="1670455"/>
    <lineage>
        <taxon>Archaea</taxon>
        <taxon>Thermoproteota</taxon>
        <taxon>Thermoprotei</taxon>
        <taxon>Sulfolobales</taxon>
        <taxon>Sulfolobaceae</taxon>
        <taxon>Sulfodiicoccus</taxon>
    </lineage>
</organism>
<dbReference type="GO" id="GO:0016779">
    <property type="term" value="F:nucleotidyltransferase activity"/>
    <property type="evidence" value="ECO:0007669"/>
    <property type="project" value="InterPro"/>
</dbReference>
<reference evidence="2" key="1">
    <citation type="journal article" date="2014" name="Int. J. Syst. Evol. Microbiol.">
        <title>Complete genome sequence of Corynebacterium casei LMG S-19264T (=DSM 44701T), isolated from a smear-ripened cheese.</title>
        <authorList>
            <consortium name="US DOE Joint Genome Institute (JGI-PGF)"/>
            <person name="Walter F."/>
            <person name="Albersmeier A."/>
            <person name="Kalinowski J."/>
            <person name="Ruckert C."/>
        </authorList>
    </citation>
    <scope>NUCLEOTIDE SEQUENCE</scope>
    <source>
        <strain evidence="2">JCM 31740</strain>
    </source>
</reference>